<keyword evidence="2" id="KW-1185">Reference proteome</keyword>
<dbReference type="AlphaFoldDB" id="A0A0K1PUH3"/>
<dbReference type="STRING" id="1391654.AKJ09_03685"/>
<dbReference type="RefSeq" id="WP_146648235.1">
    <property type="nucleotide sequence ID" value="NZ_CP012333.1"/>
</dbReference>
<organism evidence="1 2">
    <name type="scientific">Labilithrix luteola</name>
    <dbReference type="NCBI Taxonomy" id="1391654"/>
    <lineage>
        <taxon>Bacteria</taxon>
        <taxon>Pseudomonadati</taxon>
        <taxon>Myxococcota</taxon>
        <taxon>Polyangia</taxon>
        <taxon>Polyangiales</taxon>
        <taxon>Labilitrichaceae</taxon>
        <taxon>Labilithrix</taxon>
    </lineage>
</organism>
<reference evidence="1 2" key="1">
    <citation type="submission" date="2015-08" db="EMBL/GenBank/DDBJ databases">
        <authorList>
            <person name="Babu N.S."/>
            <person name="Beckwith C.J."/>
            <person name="Beseler K.G."/>
            <person name="Brison A."/>
            <person name="Carone J.V."/>
            <person name="Caskin T.P."/>
            <person name="Diamond M."/>
            <person name="Durham M.E."/>
            <person name="Foxe J.M."/>
            <person name="Go M."/>
            <person name="Henderson B.A."/>
            <person name="Jones I.B."/>
            <person name="McGettigan J.A."/>
            <person name="Micheletti S.J."/>
            <person name="Nasrallah M.E."/>
            <person name="Ortiz D."/>
            <person name="Piller C.R."/>
            <person name="Privatt S.R."/>
            <person name="Schneider S.L."/>
            <person name="Sharp S."/>
            <person name="Smith T.C."/>
            <person name="Stanton J.D."/>
            <person name="Ullery H.E."/>
            <person name="Wilson R.J."/>
            <person name="Serrano M.G."/>
            <person name="Buck G."/>
            <person name="Lee V."/>
            <person name="Wang Y."/>
            <person name="Carvalho R."/>
            <person name="Voegtly L."/>
            <person name="Shi R."/>
            <person name="Duckworth R."/>
            <person name="Johnson A."/>
            <person name="Loviza R."/>
            <person name="Walstead R."/>
            <person name="Shah Z."/>
            <person name="Kiflezghi M."/>
            <person name="Wade K."/>
            <person name="Ball S.L."/>
            <person name="Bradley K.W."/>
            <person name="Asai D.J."/>
            <person name="Bowman C.A."/>
            <person name="Russell D.A."/>
            <person name="Pope W.H."/>
            <person name="Jacobs-Sera D."/>
            <person name="Hendrix R.W."/>
            <person name="Hatfull G.F."/>
        </authorList>
    </citation>
    <scope>NUCLEOTIDE SEQUENCE [LARGE SCALE GENOMIC DNA]</scope>
    <source>
        <strain evidence="1 2">DSM 27648</strain>
    </source>
</reference>
<accession>A0A0K1PUH3</accession>
<evidence type="ECO:0000313" key="2">
    <source>
        <dbReference type="Proteomes" id="UP000064967"/>
    </source>
</evidence>
<sequence length="63" mass="7209">MNIVTLTIETPQDWTDDDRAMFQEWLNDYVLAGINPLIWRKPGSWSGKHIAALAVQDEKPVGR</sequence>
<dbReference type="EMBL" id="CP012333">
    <property type="protein sequence ID" value="AKU97021.1"/>
    <property type="molecule type" value="Genomic_DNA"/>
</dbReference>
<name>A0A0K1PUH3_9BACT</name>
<proteinExistence type="predicted"/>
<evidence type="ECO:0000313" key="1">
    <source>
        <dbReference type="EMBL" id="AKU97021.1"/>
    </source>
</evidence>
<dbReference type="KEGG" id="llu:AKJ09_03685"/>
<dbReference type="Proteomes" id="UP000064967">
    <property type="component" value="Chromosome"/>
</dbReference>
<gene>
    <name evidence="1" type="ORF">AKJ09_03685</name>
</gene>
<protein>
    <submittedName>
        <fullName evidence="1">Uncharacterized protein</fullName>
    </submittedName>
</protein>